<name>A0A8J6E8D6_ELECQ</name>
<organism evidence="1 2">
    <name type="scientific">Eleutherodactylus coqui</name>
    <name type="common">Puerto Rican coqui</name>
    <dbReference type="NCBI Taxonomy" id="57060"/>
    <lineage>
        <taxon>Eukaryota</taxon>
        <taxon>Metazoa</taxon>
        <taxon>Chordata</taxon>
        <taxon>Craniata</taxon>
        <taxon>Vertebrata</taxon>
        <taxon>Euteleostomi</taxon>
        <taxon>Amphibia</taxon>
        <taxon>Batrachia</taxon>
        <taxon>Anura</taxon>
        <taxon>Neobatrachia</taxon>
        <taxon>Hyloidea</taxon>
        <taxon>Eleutherodactylidae</taxon>
        <taxon>Eleutherodactylinae</taxon>
        <taxon>Eleutherodactylus</taxon>
        <taxon>Eleutherodactylus</taxon>
    </lineage>
</organism>
<keyword evidence="2" id="KW-1185">Reference proteome</keyword>
<accession>A0A8J6E8D6</accession>
<evidence type="ECO:0000313" key="1">
    <source>
        <dbReference type="EMBL" id="KAG9463959.1"/>
    </source>
</evidence>
<dbReference type="AlphaFoldDB" id="A0A8J6E8D6"/>
<proteinExistence type="predicted"/>
<comment type="caution">
    <text evidence="1">The sequence shown here is derived from an EMBL/GenBank/DDBJ whole genome shotgun (WGS) entry which is preliminary data.</text>
</comment>
<protein>
    <submittedName>
        <fullName evidence="1">Uncharacterized protein</fullName>
    </submittedName>
</protein>
<gene>
    <name evidence="1" type="ORF">GDO78_020730</name>
</gene>
<reference evidence="1" key="1">
    <citation type="thesis" date="2020" institute="ProQuest LLC" country="789 East Eisenhower Parkway, Ann Arbor, MI, USA">
        <title>Comparative Genomics and Chromosome Evolution.</title>
        <authorList>
            <person name="Mudd A.B."/>
        </authorList>
    </citation>
    <scope>NUCLEOTIDE SEQUENCE</scope>
    <source>
        <strain evidence="1">HN-11 Male</strain>
        <tissue evidence="1">Kidney and liver</tissue>
    </source>
</reference>
<sequence>MKRVISTVHSSPSSPPSTLLLALHRPLCSFISTVHSAPSSPPSTLLLHLHRPLVSFISTVHSSPSSPPSTLLLHLHRPLFYFVSSSVLCSKMMRRLAALILILGPLQGPRGTSHPKQ</sequence>
<dbReference type="EMBL" id="WNTK01005406">
    <property type="protein sequence ID" value="KAG9463959.1"/>
    <property type="molecule type" value="Genomic_DNA"/>
</dbReference>
<dbReference type="Proteomes" id="UP000770717">
    <property type="component" value="Unassembled WGS sequence"/>
</dbReference>
<evidence type="ECO:0000313" key="2">
    <source>
        <dbReference type="Proteomes" id="UP000770717"/>
    </source>
</evidence>